<keyword evidence="4 6" id="KW-0862">Zinc</keyword>
<dbReference type="EC" id="3.4.-.-" evidence="8"/>
<dbReference type="InterPro" id="IPR001567">
    <property type="entry name" value="Pept_M3A_M3B_dom"/>
</dbReference>
<evidence type="ECO:0000259" key="7">
    <source>
        <dbReference type="Pfam" id="PF01432"/>
    </source>
</evidence>
<keyword evidence="1 6" id="KW-0645">Protease</keyword>
<sequence>MKFSEMPYSRVDFPAVIAQGKEIIQKASQAKSGEEQFELHQEFNKLMDHVKTLYTIAHIRRDGDVTDEFYDGEKSYYDEKLPELNAVTNEYTKVLFATPYRQYMEEKIGPVAFKSMELEMKSFNESLIPLMQEENALASRYSKLIASAKIMWEGEELNLSLMRKYMRSSDRDTRKKAWDAFSEFFEKNQPEIDEIYDLMVKNRTKQAQMLGFENYIDMGYCRMNRNSYTKEDIQKLRDQIKTVFVPLAAKMHKNRQARLGVEALRYYDMGVYFPQGDPAPTGTPEEILESGRKMYSEMSDETRDFFNMMMENELFDVFGRKNKATGGYMTELPDYGVPFIFANFNGTSGDVDVITHECGHAFQNYVSCKDPITDHSRYLTMETAEIHSMSMEFFAEPWIELFFGERGDDYRKMHLEDAIDFIPYGTMVDEFQHIVYGNPELTPKERRDAWNKLEEEYRPYLDGTGCKFLEDGAYWQRQHHIFEMPFYYIDYVLAQLCAFQFKIRMEKDQADTWAAYMKLCELSASDFYPSMLKQVGLTVPFEEGCIQKIVTELDKKLVQ</sequence>
<evidence type="ECO:0000256" key="6">
    <source>
        <dbReference type="RuleBase" id="RU003435"/>
    </source>
</evidence>
<dbReference type="EMBL" id="JBBNFW010000177">
    <property type="protein sequence ID" value="MEQ2413757.1"/>
    <property type="molecule type" value="Genomic_DNA"/>
</dbReference>
<comment type="cofactor">
    <cofactor evidence="6">
        <name>Zn(2+)</name>
        <dbReference type="ChEBI" id="CHEBI:29105"/>
    </cofactor>
    <text evidence="6">Binds 1 zinc ion.</text>
</comment>
<dbReference type="GO" id="GO:0016787">
    <property type="term" value="F:hydrolase activity"/>
    <property type="evidence" value="ECO:0007669"/>
    <property type="project" value="UniProtKB-KW"/>
</dbReference>
<gene>
    <name evidence="8" type="ORF">AAAX94_12120</name>
</gene>
<evidence type="ECO:0000256" key="4">
    <source>
        <dbReference type="ARBA" id="ARBA00022833"/>
    </source>
</evidence>
<dbReference type="CDD" id="cd09606">
    <property type="entry name" value="M3B_PepF"/>
    <property type="match status" value="1"/>
</dbReference>
<evidence type="ECO:0000256" key="2">
    <source>
        <dbReference type="ARBA" id="ARBA00022723"/>
    </source>
</evidence>
<dbReference type="Proteomes" id="UP001470752">
    <property type="component" value="Unassembled WGS sequence"/>
</dbReference>
<keyword evidence="5 6" id="KW-0482">Metalloprotease</keyword>
<evidence type="ECO:0000313" key="9">
    <source>
        <dbReference type="Proteomes" id="UP001470752"/>
    </source>
</evidence>
<dbReference type="InterPro" id="IPR011976">
    <property type="entry name" value="Pept_M3B_oligopep-rel"/>
</dbReference>
<keyword evidence="9" id="KW-1185">Reference proteome</keyword>
<name>A0ABV1CMW8_9FIRM</name>
<accession>A0ABV1CMW8</accession>
<evidence type="ECO:0000256" key="3">
    <source>
        <dbReference type="ARBA" id="ARBA00022801"/>
    </source>
</evidence>
<feature type="domain" description="Peptidase M3A/M3B catalytic" evidence="7">
    <location>
        <begin position="165"/>
        <end position="545"/>
    </location>
</feature>
<dbReference type="Pfam" id="PF01432">
    <property type="entry name" value="Peptidase_M3"/>
    <property type="match status" value="1"/>
</dbReference>
<evidence type="ECO:0000313" key="8">
    <source>
        <dbReference type="EMBL" id="MEQ2413757.1"/>
    </source>
</evidence>
<proteinExistence type="inferred from homology"/>
<reference evidence="8 9" key="1">
    <citation type="submission" date="2024-04" db="EMBL/GenBank/DDBJ databases">
        <title>Human intestinal bacterial collection.</title>
        <authorList>
            <person name="Pauvert C."/>
            <person name="Hitch T.C.A."/>
            <person name="Clavel T."/>
        </authorList>
    </citation>
    <scope>NUCLEOTIDE SEQUENCE [LARGE SCALE GENOMIC DNA]</scope>
    <source>
        <strain evidence="8 9">CLA-AA-H161</strain>
    </source>
</reference>
<dbReference type="RefSeq" id="WP_173767279.1">
    <property type="nucleotide sequence ID" value="NZ_JAOQJM010000001.1"/>
</dbReference>
<evidence type="ECO:0000256" key="5">
    <source>
        <dbReference type="ARBA" id="ARBA00023049"/>
    </source>
</evidence>
<protein>
    <submittedName>
        <fullName evidence="8">M3 family oligoendopeptidase</fullName>
        <ecNumber evidence="8">3.4.-.-</ecNumber>
    </submittedName>
</protein>
<dbReference type="NCBIfam" id="TIGR02289">
    <property type="entry name" value="M3_not_pepF"/>
    <property type="match status" value="1"/>
</dbReference>
<dbReference type="Gene3D" id="1.10.1370.30">
    <property type="match status" value="1"/>
</dbReference>
<dbReference type="SUPFAM" id="SSF55486">
    <property type="entry name" value="Metalloproteases ('zincins'), catalytic domain"/>
    <property type="match status" value="1"/>
</dbReference>
<comment type="caution">
    <text evidence="8">The sequence shown here is derived from an EMBL/GenBank/DDBJ whole genome shotgun (WGS) entry which is preliminary data.</text>
</comment>
<keyword evidence="2 6" id="KW-0479">Metal-binding</keyword>
<keyword evidence="3 6" id="KW-0378">Hydrolase</keyword>
<comment type="similarity">
    <text evidence="6">Belongs to the peptidase M3 family.</text>
</comment>
<evidence type="ECO:0000256" key="1">
    <source>
        <dbReference type="ARBA" id="ARBA00022670"/>
    </source>
</evidence>
<organism evidence="8 9">
    <name type="scientific">Blautia acetigignens</name>
    <dbReference type="NCBI Taxonomy" id="2981783"/>
    <lineage>
        <taxon>Bacteria</taxon>
        <taxon>Bacillati</taxon>
        <taxon>Bacillota</taxon>
        <taxon>Clostridia</taxon>
        <taxon>Lachnospirales</taxon>
        <taxon>Lachnospiraceae</taxon>
        <taxon>Blautia</taxon>
    </lineage>
</organism>